<dbReference type="InterPro" id="IPR036388">
    <property type="entry name" value="WH-like_DNA-bd_sf"/>
</dbReference>
<accession>A0A315Y1K7</accession>
<dbReference type="InterPro" id="IPR007627">
    <property type="entry name" value="RNA_pol_sigma70_r2"/>
</dbReference>
<reference evidence="8 9" key="1">
    <citation type="submission" date="2018-05" db="EMBL/GenBank/DDBJ databases">
        <title>The Hungate 1000. A catalogue of reference genomes from the rumen microbiome.</title>
        <authorList>
            <person name="Kelly W."/>
        </authorList>
    </citation>
    <scope>NUCLEOTIDE SEQUENCE [LARGE SCALE GENOMIC DNA]</scope>
    <source>
        <strain evidence="8 9">SAb67</strain>
    </source>
</reference>
<dbReference type="InterPro" id="IPR013325">
    <property type="entry name" value="RNA_pol_sigma_r2"/>
</dbReference>
<protein>
    <submittedName>
        <fullName evidence="8">RNA polymerase sigma-70 factor (ECF subfamily)</fullName>
    </submittedName>
</protein>
<dbReference type="Gene3D" id="1.10.10.10">
    <property type="entry name" value="Winged helix-like DNA-binding domain superfamily/Winged helix DNA-binding domain"/>
    <property type="match status" value="1"/>
</dbReference>
<dbReference type="Pfam" id="PF04542">
    <property type="entry name" value="Sigma70_r2"/>
    <property type="match status" value="1"/>
</dbReference>
<dbReference type="SUPFAM" id="SSF88659">
    <property type="entry name" value="Sigma3 and sigma4 domains of RNA polymerase sigma factors"/>
    <property type="match status" value="1"/>
</dbReference>
<evidence type="ECO:0000313" key="8">
    <source>
        <dbReference type="EMBL" id="PWJ14166.1"/>
    </source>
</evidence>
<keyword evidence="2" id="KW-0805">Transcription regulation</keyword>
<dbReference type="Proteomes" id="UP000245720">
    <property type="component" value="Unassembled WGS sequence"/>
</dbReference>
<organism evidence="8 9">
    <name type="scientific">Ruminococcus flavefaciens</name>
    <dbReference type="NCBI Taxonomy" id="1265"/>
    <lineage>
        <taxon>Bacteria</taxon>
        <taxon>Bacillati</taxon>
        <taxon>Bacillota</taxon>
        <taxon>Clostridia</taxon>
        <taxon>Eubacteriales</taxon>
        <taxon>Oscillospiraceae</taxon>
        <taxon>Ruminococcus</taxon>
    </lineage>
</organism>
<dbReference type="EMBL" id="QGDI01000003">
    <property type="protein sequence ID" value="PWJ14166.1"/>
    <property type="molecule type" value="Genomic_DNA"/>
</dbReference>
<dbReference type="PANTHER" id="PTHR43133:SF8">
    <property type="entry name" value="RNA POLYMERASE SIGMA FACTOR HI_1459-RELATED"/>
    <property type="match status" value="1"/>
</dbReference>
<sequence length="192" mass="21260">MTDKELSRMMEQSAEEGRRALFDEYCGYVYAICANKLKGCGSPEDTDECLSDTFAAVFRYLESHKAADGDLKGLIGTIAKRTAVSYFRRLSAKKDTTVSMESETVGELSSDIRVDESAELSALRETVLDCIKSLGEPDSSIIVYFYYYGMKTRQIAALVGLSDIAVQKRLSRSRKKLRELLSAAGITEEGSQ</sequence>
<dbReference type="InterPro" id="IPR013249">
    <property type="entry name" value="RNA_pol_sigma70_r4_t2"/>
</dbReference>
<dbReference type="GO" id="GO:0006352">
    <property type="term" value="P:DNA-templated transcription initiation"/>
    <property type="evidence" value="ECO:0007669"/>
    <property type="project" value="InterPro"/>
</dbReference>
<dbReference type="AlphaFoldDB" id="A0A315Y1K7"/>
<evidence type="ECO:0000256" key="1">
    <source>
        <dbReference type="ARBA" id="ARBA00010641"/>
    </source>
</evidence>
<dbReference type="InterPro" id="IPR014284">
    <property type="entry name" value="RNA_pol_sigma-70_dom"/>
</dbReference>
<keyword evidence="4" id="KW-0238">DNA-binding</keyword>
<keyword evidence="3" id="KW-0731">Sigma factor</keyword>
<feature type="domain" description="RNA polymerase sigma-70 region 2" evidence="6">
    <location>
        <begin position="21"/>
        <end position="91"/>
    </location>
</feature>
<feature type="domain" description="RNA polymerase sigma factor 70 region 4 type 2" evidence="7">
    <location>
        <begin position="125"/>
        <end position="177"/>
    </location>
</feature>
<evidence type="ECO:0000256" key="2">
    <source>
        <dbReference type="ARBA" id="ARBA00023015"/>
    </source>
</evidence>
<evidence type="ECO:0000313" key="9">
    <source>
        <dbReference type="Proteomes" id="UP000245720"/>
    </source>
</evidence>
<dbReference type="Gene3D" id="1.10.1740.10">
    <property type="match status" value="1"/>
</dbReference>
<gene>
    <name evidence="8" type="ORF">IE37_01100</name>
</gene>
<dbReference type="GO" id="GO:0016987">
    <property type="term" value="F:sigma factor activity"/>
    <property type="evidence" value="ECO:0007669"/>
    <property type="project" value="UniProtKB-KW"/>
</dbReference>
<evidence type="ECO:0000259" key="7">
    <source>
        <dbReference type="Pfam" id="PF08281"/>
    </source>
</evidence>
<dbReference type="InterPro" id="IPR039425">
    <property type="entry name" value="RNA_pol_sigma-70-like"/>
</dbReference>
<keyword evidence="5" id="KW-0804">Transcription</keyword>
<comment type="similarity">
    <text evidence="1">Belongs to the sigma-70 factor family. ECF subfamily.</text>
</comment>
<dbReference type="OrthoDB" id="1820736at2"/>
<evidence type="ECO:0000256" key="3">
    <source>
        <dbReference type="ARBA" id="ARBA00023082"/>
    </source>
</evidence>
<dbReference type="GO" id="GO:0003677">
    <property type="term" value="F:DNA binding"/>
    <property type="evidence" value="ECO:0007669"/>
    <property type="project" value="UniProtKB-KW"/>
</dbReference>
<dbReference type="RefSeq" id="WP_109725934.1">
    <property type="nucleotide sequence ID" value="NZ_QGDI01000003.1"/>
</dbReference>
<proteinExistence type="inferred from homology"/>
<dbReference type="PANTHER" id="PTHR43133">
    <property type="entry name" value="RNA POLYMERASE ECF-TYPE SIGMA FACTO"/>
    <property type="match status" value="1"/>
</dbReference>
<evidence type="ECO:0000256" key="4">
    <source>
        <dbReference type="ARBA" id="ARBA00023125"/>
    </source>
</evidence>
<dbReference type="InterPro" id="IPR013324">
    <property type="entry name" value="RNA_pol_sigma_r3/r4-like"/>
</dbReference>
<dbReference type="Pfam" id="PF08281">
    <property type="entry name" value="Sigma70_r4_2"/>
    <property type="match status" value="1"/>
</dbReference>
<name>A0A315Y1K7_RUMFL</name>
<dbReference type="NCBIfam" id="TIGR02937">
    <property type="entry name" value="sigma70-ECF"/>
    <property type="match status" value="1"/>
</dbReference>
<evidence type="ECO:0000256" key="5">
    <source>
        <dbReference type="ARBA" id="ARBA00023163"/>
    </source>
</evidence>
<comment type="caution">
    <text evidence="8">The sequence shown here is derived from an EMBL/GenBank/DDBJ whole genome shotgun (WGS) entry which is preliminary data.</text>
</comment>
<dbReference type="SUPFAM" id="SSF88946">
    <property type="entry name" value="Sigma2 domain of RNA polymerase sigma factors"/>
    <property type="match status" value="1"/>
</dbReference>
<evidence type="ECO:0000259" key="6">
    <source>
        <dbReference type="Pfam" id="PF04542"/>
    </source>
</evidence>